<proteinExistence type="predicted"/>
<feature type="transmembrane region" description="Helical" evidence="2">
    <location>
        <begin position="210"/>
        <end position="231"/>
    </location>
</feature>
<feature type="transmembrane region" description="Helical" evidence="2">
    <location>
        <begin position="275"/>
        <end position="293"/>
    </location>
</feature>
<keyword evidence="2" id="KW-1133">Transmembrane helix</keyword>
<feature type="transmembrane region" description="Helical" evidence="2">
    <location>
        <begin position="324"/>
        <end position="341"/>
    </location>
</feature>
<gene>
    <name evidence="3" type="ORF">EVA_00276</name>
</gene>
<dbReference type="Pfam" id="PF18943">
    <property type="entry name" value="DUF5690"/>
    <property type="match status" value="1"/>
</dbReference>
<feature type="transmembrane region" description="Helical" evidence="2">
    <location>
        <begin position="390"/>
        <end position="410"/>
    </location>
</feature>
<dbReference type="CDD" id="cd06174">
    <property type="entry name" value="MFS"/>
    <property type="match status" value="1"/>
</dbReference>
<feature type="transmembrane region" description="Helical" evidence="2">
    <location>
        <begin position="422"/>
        <end position="442"/>
    </location>
</feature>
<feature type="transmembrane region" description="Helical" evidence="2">
    <location>
        <begin position="154"/>
        <end position="172"/>
    </location>
</feature>
<protein>
    <submittedName>
        <fullName evidence="3">Uncharacterized protein</fullName>
    </submittedName>
</protein>
<feature type="region of interest" description="Disordered" evidence="1">
    <location>
        <begin position="1"/>
        <end position="103"/>
    </location>
</feature>
<dbReference type="InterPro" id="IPR043745">
    <property type="entry name" value="DUF5690"/>
</dbReference>
<keyword evidence="2" id="KW-0472">Membrane</keyword>
<sequence length="566" mass="62581">MPSQSTGQPPVESKQKKKEHSTTAIIMNEPRNTKQTTHSPVQAFPSGSTSRMEHAGATNTTEPSEPTNETEQATRTAATEQAAYADASEQATQTTATEQTASSEAAAHPMSNFLFILWAGGAALLSYSLVYALRKPFTAATFDGLTCWGIDYKVAATLMQIAGYLVSKFFAIRLVSELKRENRLKFIIASVALAELALIAFGCLPCPANVYALFFNGLALGGMWGIIFSFIEGRRLTDILASLLGVSMAVSSGFAKSLGLYVVQSWQVSEFWMPALIGGLAFPLLVGMGMLLNRLPAPTAQDRALRSERVTLNKAQRRQLFRRFQPLLILLFCANLFITLLRDIKEDFLVNIIDMSHLSSWLFAQVDGMVTLIILGMFALMSLIRSNYRVLQVLLFLVIGAAATLSYLAFCYDVQQLPVLYWLFAQSLCLYLVYLSFQTLFFERFIACFRIQGNVGFFIATIDFVGYTGTVCVLLFKEFASPHLEWMHFYNQLSGGTGLLCCAAFLGALCYLMHFYRLHRNGWHEGSQPTEATVPEKNAPAAPPSPVTTERETGIPLTLDKHPQLV</sequence>
<feature type="transmembrane region" description="Helical" evidence="2">
    <location>
        <begin position="496"/>
        <end position="516"/>
    </location>
</feature>
<organism evidence="3">
    <name type="scientific">gut metagenome</name>
    <dbReference type="NCBI Taxonomy" id="749906"/>
    <lineage>
        <taxon>unclassified sequences</taxon>
        <taxon>metagenomes</taxon>
        <taxon>organismal metagenomes</taxon>
    </lineage>
</organism>
<feature type="transmembrane region" description="Helical" evidence="2">
    <location>
        <begin position="361"/>
        <end position="383"/>
    </location>
</feature>
<evidence type="ECO:0000256" key="1">
    <source>
        <dbReference type="SAM" id="MobiDB-lite"/>
    </source>
</evidence>
<evidence type="ECO:0000313" key="3">
    <source>
        <dbReference type="EMBL" id="EJX11002.1"/>
    </source>
</evidence>
<accession>J9GRE2</accession>
<comment type="caution">
    <text evidence="3">The sequence shown here is derived from an EMBL/GenBank/DDBJ whole genome shotgun (WGS) entry which is preliminary data.</text>
</comment>
<feature type="transmembrane region" description="Helical" evidence="2">
    <location>
        <begin position="454"/>
        <end position="476"/>
    </location>
</feature>
<feature type="compositionally biased region" description="Low complexity" evidence="1">
    <location>
        <begin position="58"/>
        <end position="103"/>
    </location>
</feature>
<reference evidence="3" key="1">
    <citation type="journal article" date="2012" name="PLoS ONE">
        <title>Gene sets for utilization of primary and secondary nutrition supplies in the distal gut of endangered iberian lynx.</title>
        <authorList>
            <person name="Alcaide M."/>
            <person name="Messina E."/>
            <person name="Richter M."/>
            <person name="Bargiela R."/>
            <person name="Peplies J."/>
            <person name="Huws S.A."/>
            <person name="Newbold C.J."/>
            <person name="Golyshin P.N."/>
            <person name="Simon M.A."/>
            <person name="Lopez G."/>
            <person name="Yakimov M.M."/>
            <person name="Ferrer M."/>
        </authorList>
    </citation>
    <scope>NUCLEOTIDE SEQUENCE</scope>
</reference>
<feature type="transmembrane region" description="Helical" evidence="2">
    <location>
        <begin position="184"/>
        <end position="204"/>
    </location>
</feature>
<name>J9GRE2_9ZZZZ</name>
<feature type="compositionally biased region" description="Polar residues" evidence="1">
    <location>
        <begin position="33"/>
        <end position="50"/>
    </location>
</feature>
<dbReference type="EMBL" id="AMCI01000007">
    <property type="protein sequence ID" value="EJX11002.1"/>
    <property type="molecule type" value="Genomic_DNA"/>
</dbReference>
<feature type="transmembrane region" description="Helical" evidence="2">
    <location>
        <begin position="113"/>
        <end position="134"/>
    </location>
</feature>
<dbReference type="InterPro" id="IPR036259">
    <property type="entry name" value="MFS_trans_sf"/>
</dbReference>
<feature type="transmembrane region" description="Helical" evidence="2">
    <location>
        <begin position="243"/>
        <end position="263"/>
    </location>
</feature>
<dbReference type="SUPFAM" id="SSF103473">
    <property type="entry name" value="MFS general substrate transporter"/>
    <property type="match status" value="1"/>
</dbReference>
<dbReference type="AlphaFoldDB" id="J9GRE2"/>
<feature type="region of interest" description="Disordered" evidence="1">
    <location>
        <begin position="527"/>
        <end position="554"/>
    </location>
</feature>
<evidence type="ECO:0000256" key="2">
    <source>
        <dbReference type="SAM" id="Phobius"/>
    </source>
</evidence>
<keyword evidence="2" id="KW-0812">Transmembrane</keyword>